<dbReference type="GO" id="GO:0030170">
    <property type="term" value="F:pyridoxal phosphate binding"/>
    <property type="evidence" value="ECO:0007669"/>
    <property type="project" value="InterPro"/>
</dbReference>
<proteinExistence type="predicted"/>
<dbReference type="SUPFAM" id="SSF50800">
    <property type="entry name" value="PK beta-barrel domain-like"/>
    <property type="match status" value="1"/>
</dbReference>
<dbReference type="PANTHER" id="PTHR36930">
    <property type="entry name" value="METAL-SULFUR CLUSTER BIOSYNTHESIS PROTEINS YUAD-RELATED"/>
    <property type="match status" value="1"/>
</dbReference>
<protein>
    <recommendedName>
        <fullName evidence="1">MOSC domain-containing protein</fullName>
    </recommendedName>
</protein>
<name>A0A0F9N3X9_9ZZZZ</name>
<dbReference type="GO" id="GO:0003824">
    <property type="term" value="F:catalytic activity"/>
    <property type="evidence" value="ECO:0007669"/>
    <property type="project" value="InterPro"/>
</dbReference>
<dbReference type="EMBL" id="LAZR01007719">
    <property type="protein sequence ID" value="KKM83405.1"/>
    <property type="molecule type" value="Genomic_DNA"/>
</dbReference>
<dbReference type="GO" id="GO:0030151">
    <property type="term" value="F:molybdenum ion binding"/>
    <property type="evidence" value="ECO:0007669"/>
    <property type="project" value="InterPro"/>
</dbReference>
<reference evidence="2" key="1">
    <citation type="journal article" date="2015" name="Nature">
        <title>Complex archaea that bridge the gap between prokaryotes and eukaryotes.</title>
        <authorList>
            <person name="Spang A."/>
            <person name="Saw J.H."/>
            <person name="Jorgensen S.L."/>
            <person name="Zaremba-Niedzwiedzka K."/>
            <person name="Martijn J."/>
            <person name="Lind A.E."/>
            <person name="van Eijk R."/>
            <person name="Schleper C."/>
            <person name="Guy L."/>
            <person name="Ettema T.J."/>
        </authorList>
    </citation>
    <scope>NUCLEOTIDE SEQUENCE</scope>
</reference>
<dbReference type="PROSITE" id="PS51340">
    <property type="entry name" value="MOSC"/>
    <property type="match status" value="1"/>
</dbReference>
<dbReference type="Gene3D" id="2.40.33.20">
    <property type="entry name" value="PK beta-barrel domain-like"/>
    <property type="match status" value="1"/>
</dbReference>
<feature type="domain" description="MOSC" evidence="1">
    <location>
        <begin position="19"/>
        <end position="144"/>
    </location>
</feature>
<accession>A0A0F9N3X9</accession>
<evidence type="ECO:0000259" key="1">
    <source>
        <dbReference type="PROSITE" id="PS51340"/>
    </source>
</evidence>
<comment type="caution">
    <text evidence="2">The sequence shown here is derived from an EMBL/GenBank/DDBJ whole genome shotgun (WGS) entry which is preliminary data.</text>
</comment>
<dbReference type="InterPro" id="IPR005302">
    <property type="entry name" value="MoCF_Sase_C"/>
</dbReference>
<dbReference type="PANTHER" id="PTHR36930:SF1">
    <property type="entry name" value="MOSC DOMAIN-CONTAINING PROTEIN"/>
    <property type="match status" value="1"/>
</dbReference>
<dbReference type="InterPro" id="IPR011037">
    <property type="entry name" value="Pyrv_Knase-like_insert_dom_sf"/>
</dbReference>
<organism evidence="2">
    <name type="scientific">marine sediment metagenome</name>
    <dbReference type="NCBI Taxonomy" id="412755"/>
    <lineage>
        <taxon>unclassified sequences</taxon>
        <taxon>metagenomes</taxon>
        <taxon>ecological metagenomes</taxon>
    </lineage>
</organism>
<dbReference type="AlphaFoldDB" id="A0A0F9N3X9"/>
<dbReference type="Pfam" id="PF03473">
    <property type="entry name" value="MOSC"/>
    <property type="match status" value="1"/>
</dbReference>
<dbReference type="InterPro" id="IPR052716">
    <property type="entry name" value="MOSC_domain"/>
</dbReference>
<gene>
    <name evidence="2" type="ORF">LCGC14_1309790</name>
</gene>
<evidence type="ECO:0000313" key="2">
    <source>
        <dbReference type="EMBL" id="KKM83405.1"/>
    </source>
</evidence>
<sequence length="153" mass="16789">MEGKVLSVCISSEKGTKKREVDSARLIPNCGIEGDAHADSGPRQVSFLSIEEINKMKRLIPDLKPGDFAENIDTQGIDIDQIKIGDRIIIGDNIILETSQIGKECHSGCEIQKITGDCIMPKKGVFAKVLKGGIVKRNDNLRVEMLGPQKFIK</sequence>